<evidence type="ECO:0000313" key="1">
    <source>
        <dbReference type="EMBL" id="TKD68673.1"/>
    </source>
</evidence>
<comment type="caution">
    <text evidence="1">The sequence shown here is derived from an EMBL/GenBank/DDBJ whole genome shotgun (WGS) entry which is preliminary data.</text>
</comment>
<dbReference type="Proteomes" id="UP000310541">
    <property type="component" value="Unassembled WGS sequence"/>
</dbReference>
<reference evidence="1 2" key="1">
    <citation type="submission" date="2019-04" db="EMBL/GenBank/DDBJ databases">
        <title>Genome sequence of Bacillus hwajinpoensis strain Y2.</title>
        <authorList>
            <person name="Fair J.L."/>
            <person name="Maclea K.S."/>
        </authorList>
    </citation>
    <scope>NUCLEOTIDE SEQUENCE [LARGE SCALE GENOMIC DNA]</scope>
    <source>
        <strain evidence="1 2">Y2</strain>
    </source>
</reference>
<proteinExistence type="predicted"/>
<accession>A0A4U1MD70</accession>
<dbReference type="AlphaFoldDB" id="A0A4U1MD70"/>
<evidence type="ECO:0000313" key="2">
    <source>
        <dbReference type="Proteomes" id="UP000310541"/>
    </source>
</evidence>
<dbReference type="EMBL" id="SWFM01000005">
    <property type="protein sequence ID" value="TKD68673.1"/>
    <property type="molecule type" value="Genomic_DNA"/>
</dbReference>
<gene>
    <name evidence="1" type="ORF">FBF83_15830</name>
</gene>
<organism evidence="1 2">
    <name type="scientific">Guptibacillus hwajinpoensis</name>
    <dbReference type="NCBI Taxonomy" id="208199"/>
    <lineage>
        <taxon>Bacteria</taxon>
        <taxon>Bacillati</taxon>
        <taxon>Bacillota</taxon>
        <taxon>Bacilli</taxon>
        <taxon>Bacillales</taxon>
        <taxon>Guptibacillaceae</taxon>
        <taxon>Guptibacillus</taxon>
    </lineage>
</organism>
<dbReference type="OrthoDB" id="2919437at2"/>
<dbReference type="RefSeq" id="WP_136948119.1">
    <property type="nucleotide sequence ID" value="NZ_SWFM01000005.1"/>
</dbReference>
<name>A0A4U1MD70_9BACL</name>
<protein>
    <submittedName>
        <fullName evidence="1">Uncharacterized protein</fullName>
    </submittedName>
</protein>
<sequence>MKLLLLQMYYNRREGQVSMTQGKERIRFDCVGTLEEPHVYKCSECDHEFRGLIGGNENRNYELDCPQCEVTERITTQPQQFEVIGVIENAV</sequence>